<evidence type="ECO:0000256" key="6">
    <source>
        <dbReference type="ARBA" id="ARBA00023136"/>
    </source>
</evidence>
<feature type="transmembrane region" description="Helical" evidence="8">
    <location>
        <begin position="79"/>
        <end position="97"/>
    </location>
</feature>
<dbReference type="EMBL" id="FNCZ01000003">
    <property type="protein sequence ID" value="SDH58044.1"/>
    <property type="molecule type" value="Genomic_DNA"/>
</dbReference>
<accession>A0A1G8DK52</accession>
<dbReference type="InterPro" id="IPR028362">
    <property type="entry name" value="AlgI"/>
</dbReference>
<keyword evidence="5 8" id="KW-1133">Transmembrane helix</keyword>
<keyword evidence="7 9" id="KW-0012">Acyltransferase</keyword>
<dbReference type="GO" id="GO:0042121">
    <property type="term" value="P:alginic acid biosynthetic process"/>
    <property type="evidence" value="ECO:0007669"/>
    <property type="project" value="InterPro"/>
</dbReference>
<dbReference type="PIRSF" id="PIRSF016636">
    <property type="entry name" value="AlgI_DltB"/>
    <property type="match status" value="1"/>
</dbReference>
<keyword evidence="6 7" id="KW-0472">Membrane</keyword>
<dbReference type="Pfam" id="PF03062">
    <property type="entry name" value="MBOAT"/>
    <property type="match status" value="1"/>
</dbReference>
<keyword evidence="7 9" id="KW-0808">Transferase</keyword>
<dbReference type="RefSeq" id="WP_092467610.1">
    <property type="nucleotide sequence ID" value="NZ_FNCZ01000003.1"/>
</dbReference>
<dbReference type="InterPro" id="IPR051085">
    <property type="entry name" value="MB_O-acyltransferase"/>
</dbReference>
<feature type="transmembrane region" description="Helical" evidence="8">
    <location>
        <begin position="408"/>
        <end position="428"/>
    </location>
</feature>
<dbReference type="OrthoDB" id="9805788at2"/>
<dbReference type="InterPro" id="IPR024194">
    <property type="entry name" value="Ac/AlaTfrase_AlgI/DltB"/>
</dbReference>
<comment type="subcellular location">
    <subcellularLocation>
        <location evidence="1">Cell membrane</location>
        <topology evidence="1">Multi-pass membrane protein</topology>
    </subcellularLocation>
</comment>
<keyword evidence="10" id="KW-1185">Reference proteome</keyword>
<dbReference type="PANTHER" id="PTHR13285:SF18">
    <property type="entry name" value="PROTEIN-CYSTEINE N-PALMITOYLTRANSFERASE RASP"/>
    <property type="match status" value="1"/>
</dbReference>
<dbReference type="PANTHER" id="PTHR13285">
    <property type="entry name" value="ACYLTRANSFERASE"/>
    <property type="match status" value="1"/>
</dbReference>
<dbReference type="AlphaFoldDB" id="A0A1G8DK52"/>
<comment type="similarity">
    <text evidence="2 7">Belongs to the membrane-bound acyltransferase family.</text>
</comment>
<keyword evidence="3 7" id="KW-1003">Cell membrane</keyword>
<name>A0A1G8DK52_9FLAO</name>
<feature type="transmembrane region" description="Helical" evidence="8">
    <location>
        <begin position="371"/>
        <end position="388"/>
    </location>
</feature>
<keyword evidence="4 8" id="KW-0812">Transmembrane</keyword>
<organism evidence="9 10">
    <name type="scientific">Winogradskyella thalassocola</name>
    <dbReference type="NCBI Taxonomy" id="262004"/>
    <lineage>
        <taxon>Bacteria</taxon>
        <taxon>Pseudomonadati</taxon>
        <taxon>Bacteroidota</taxon>
        <taxon>Flavobacteriia</taxon>
        <taxon>Flavobacteriales</taxon>
        <taxon>Flavobacteriaceae</taxon>
        <taxon>Winogradskyella</taxon>
    </lineage>
</organism>
<reference evidence="10" key="1">
    <citation type="submission" date="2016-10" db="EMBL/GenBank/DDBJ databases">
        <authorList>
            <person name="Varghese N."/>
            <person name="Submissions S."/>
        </authorList>
    </citation>
    <scope>NUCLEOTIDE SEQUENCE [LARGE SCALE GENOMIC DNA]</scope>
    <source>
        <strain evidence="10">DSM 15363</strain>
    </source>
</reference>
<feature type="transmembrane region" description="Helical" evidence="8">
    <location>
        <begin position="117"/>
        <end position="133"/>
    </location>
</feature>
<evidence type="ECO:0000256" key="7">
    <source>
        <dbReference type="PIRNR" id="PIRNR016636"/>
    </source>
</evidence>
<proteinExistence type="inferred from homology"/>
<evidence type="ECO:0000256" key="5">
    <source>
        <dbReference type="ARBA" id="ARBA00022989"/>
    </source>
</evidence>
<dbReference type="GO" id="GO:0005886">
    <property type="term" value="C:plasma membrane"/>
    <property type="evidence" value="ECO:0007669"/>
    <property type="project" value="UniProtKB-SubCell"/>
</dbReference>
<dbReference type="GO" id="GO:0016746">
    <property type="term" value="F:acyltransferase activity"/>
    <property type="evidence" value="ECO:0007669"/>
    <property type="project" value="UniProtKB-KW"/>
</dbReference>
<gene>
    <name evidence="9" type="ORF">SAMN04489796_103237</name>
</gene>
<evidence type="ECO:0000313" key="10">
    <source>
        <dbReference type="Proteomes" id="UP000199492"/>
    </source>
</evidence>
<dbReference type="PIRSF" id="PIRSF500217">
    <property type="entry name" value="AlgI"/>
    <property type="match status" value="1"/>
</dbReference>
<evidence type="ECO:0000256" key="4">
    <source>
        <dbReference type="ARBA" id="ARBA00022692"/>
    </source>
</evidence>
<feature type="transmembrane region" description="Helical" evidence="8">
    <location>
        <begin position="449"/>
        <end position="467"/>
    </location>
</feature>
<dbReference type="Proteomes" id="UP000199492">
    <property type="component" value="Unassembled WGS sequence"/>
</dbReference>
<sequence length="477" mass="55855">MLFNSIDFFLFLPIVFGLYWLIGGKRIKTQNLLIAIASYVFYGWWDWKFLSLILFSSIVDYSIGLWLGKTKKISTRKLLLWISICVNLGFLGFFKYYNFFIDSLIDSFTFFGKELNLSTLNIILPVGISFYTFQTLSYTIDVYNKKLQPTKDFIGFMAFVSFFPQLVAGPIERATNLLPQFSKKRSFDYANAVDGLRQVLWGLFKKIVVADNCAKYANIIFNNHTEYNGSTLLLGAFFFAFQIYGDFSGYSDIAIGISRLFGFNLKRNFAFPYFSRDIAEFWRRWHISLSTWFRDYLYIPLGGSRGGLKMKIRNTFIIFIVSGFWHGANWTFIIWGALNALYFLPLLLTNKNRVNTDLVAQDNFLPSIKEVGQMALTFFITLIAWVFFRADNVLHALSYLQNMFTASLIYKIEIFPSTILLLVLFFIITEWLGRRGEYAIEKIDFMKRPIRWIFYILLIVLMFSFTGEEQQFIYFQF</sequence>
<evidence type="ECO:0000256" key="8">
    <source>
        <dbReference type="SAM" id="Phobius"/>
    </source>
</evidence>
<evidence type="ECO:0000256" key="3">
    <source>
        <dbReference type="ARBA" id="ARBA00022475"/>
    </source>
</evidence>
<evidence type="ECO:0000256" key="1">
    <source>
        <dbReference type="ARBA" id="ARBA00004651"/>
    </source>
</evidence>
<feature type="transmembrane region" description="Helical" evidence="8">
    <location>
        <begin position="6"/>
        <end position="22"/>
    </location>
</feature>
<evidence type="ECO:0000313" key="9">
    <source>
        <dbReference type="EMBL" id="SDH58044.1"/>
    </source>
</evidence>
<evidence type="ECO:0000256" key="2">
    <source>
        <dbReference type="ARBA" id="ARBA00010323"/>
    </source>
</evidence>
<protein>
    <submittedName>
        <fullName evidence="9">D-alanyl-lipoteichoic acid acyltransferase DltB, MBOAT superfamily</fullName>
    </submittedName>
</protein>
<dbReference type="InterPro" id="IPR004299">
    <property type="entry name" value="MBOAT_fam"/>
</dbReference>
<feature type="transmembrane region" description="Helical" evidence="8">
    <location>
        <begin position="51"/>
        <end position="67"/>
    </location>
</feature>
<dbReference type="STRING" id="262004.SAMN04489796_103237"/>